<dbReference type="GO" id="GO:0003677">
    <property type="term" value="F:DNA binding"/>
    <property type="evidence" value="ECO:0007669"/>
    <property type="project" value="UniProtKB-KW"/>
</dbReference>
<evidence type="ECO:0000313" key="2">
    <source>
        <dbReference type="Proteomes" id="UP001230145"/>
    </source>
</evidence>
<sequence>MTTIYLTLRGFAERIGISYQTIRTYQADGRLPEPDAQLGQGKGCTFGWLPETIDNWQVNRPGRGARTDLQP</sequence>
<comment type="caution">
    <text evidence="1">The sequence shown here is derived from an EMBL/GenBank/DDBJ whole genome shotgun (WGS) entry which is preliminary data.</text>
</comment>
<gene>
    <name evidence="1" type="ORF">J2S45_000250</name>
</gene>
<protein>
    <submittedName>
        <fullName evidence="1">DNA-binding transcriptional regulator AlpA</fullName>
    </submittedName>
</protein>
<reference evidence="1 2" key="1">
    <citation type="submission" date="2023-07" db="EMBL/GenBank/DDBJ databases">
        <title>Sequencing the genomes of 1000 actinobacteria strains.</title>
        <authorList>
            <person name="Klenk H.-P."/>
        </authorList>
    </citation>
    <scope>NUCLEOTIDE SEQUENCE [LARGE SCALE GENOMIC DNA]</scope>
    <source>
        <strain evidence="1 2">DSM 19515</strain>
    </source>
</reference>
<accession>A0ABT9PGG3</accession>
<organism evidence="1 2">
    <name type="scientific">Trueperella abortisuis</name>
    <dbReference type="NCBI Taxonomy" id="445930"/>
    <lineage>
        <taxon>Bacteria</taxon>
        <taxon>Bacillati</taxon>
        <taxon>Actinomycetota</taxon>
        <taxon>Actinomycetes</taxon>
        <taxon>Actinomycetales</taxon>
        <taxon>Actinomycetaceae</taxon>
        <taxon>Trueperella</taxon>
    </lineage>
</organism>
<proteinExistence type="predicted"/>
<dbReference type="Proteomes" id="UP001230145">
    <property type="component" value="Unassembled WGS sequence"/>
</dbReference>
<dbReference type="RefSeq" id="WP_270973442.1">
    <property type="nucleotide sequence ID" value="NZ_JAUSQL010000001.1"/>
</dbReference>
<keyword evidence="2" id="KW-1185">Reference proteome</keyword>
<keyword evidence="1" id="KW-0238">DNA-binding</keyword>
<dbReference type="EMBL" id="JAUSQL010000001">
    <property type="protein sequence ID" value="MDP9831571.1"/>
    <property type="molecule type" value="Genomic_DNA"/>
</dbReference>
<evidence type="ECO:0000313" key="1">
    <source>
        <dbReference type="EMBL" id="MDP9831571.1"/>
    </source>
</evidence>
<name>A0ABT9PGG3_9ACTO</name>